<keyword evidence="2" id="KW-1185">Reference proteome</keyword>
<accession>A0ABQ5UTR6</accession>
<proteinExistence type="predicted"/>
<sequence>MNDDEIIDWLHSGDVAVEFQTRRDLLGEDRPDLQARIATEGWGKQFMDARNPKGGWGQSYYQPKWVSSHYTLLDLCNIEISPEISAIKSDIAHVLSHNKSKTDGGMLPIGKEGKSDVCVNGMFLNFACYFGADETELRSIVDFVLAQHMADGGFNCRSNRGKPHHSSLHTTCSVLEGFQRYLNGGYRYRSDEIISAMGHSEEFLLVHQLFLSDRTGEVIDPRFLKLSYPYRWYYSILRALDYLQRADHPWDQRLQPAIEVLQQKRRKDRLWNVQAKIPGQSHFNMERAGQPSRWVTLFAMRVFKHFGVE</sequence>
<dbReference type="InterPro" id="IPR008930">
    <property type="entry name" value="Terpenoid_cyclase/PrenylTrfase"/>
</dbReference>
<evidence type="ECO:0000313" key="2">
    <source>
        <dbReference type="Proteomes" id="UP001161405"/>
    </source>
</evidence>
<dbReference type="SUPFAM" id="SSF48239">
    <property type="entry name" value="Terpenoid cyclases/Protein prenyltransferases"/>
    <property type="match status" value="1"/>
</dbReference>
<protein>
    <recommendedName>
        <fullName evidence="3">Squalene cyclase C-terminal domain-containing protein</fullName>
    </recommendedName>
</protein>
<reference evidence="1" key="1">
    <citation type="journal article" date="2014" name="Int. J. Syst. Evol. Microbiol.">
        <title>Complete genome of a new Firmicutes species belonging to the dominant human colonic microbiota ('Ruminococcus bicirculans') reveals two chromosomes and a selective capacity to utilize plant glucans.</title>
        <authorList>
            <consortium name="NISC Comparative Sequencing Program"/>
            <person name="Wegmann U."/>
            <person name="Louis P."/>
            <person name="Goesmann A."/>
            <person name="Henrissat B."/>
            <person name="Duncan S.H."/>
            <person name="Flint H.J."/>
        </authorList>
    </citation>
    <scope>NUCLEOTIDE SEQUENCE</scope>
    <source>
        <strain evidence="1">NBRC 107169</strain>
    </source>
</reference>
<name>A0ABQ5UTR6_9HYPH</name>
<dbReference type="EMBL" id="BSNI01000002">
    <property type="protein sequence ID" value="GLQ18583.1"/>
    <property type="molecule type" value="Genomic_DNA"/>
</dbReference>
<evidence type="ECO:0000313" key="1">
    <source>
        <dbReference type="EMBL" id="GLQ18583.1"/>
    </source>
</evidence>
<reference evidence="1" key="2">
    <citation type="submission" date="2023-01" db="EMBL/GenBank/DDBJ databases">
        <title>Draft genome sequence of Maritalea porphyrae strain NBRC 107169.</title>
        <authorList>
            <person name="Sun Q."/>
            <person name="Mori K."/>
        </authorList>
    </citation>
    <scope>NUCLEOTIDE SEQUENCE</scope>
    <source>
        <strain evidence="1">NBRC 107169</strain>
    </source>
</reference>
<comment type="caution">
    <text evidence="1">The sequence shown here is derived from an EMBL/GenBank/DDBJ whole genome shotgun (WGS) entry which is preliminary data.</text>
</comment>
<gene>
    <name evidence="1" type="ORF">GCM10007879_28320</name>
</gene>
<dbReference type="Proteomes" id="UP001161405">
    <property type="component" value="Unassembled WGS sequence"/>
</dbReference>
<evidence type="ECO:0008006" key="3">
    <source>
        <dbReference type="Google" id="ProtNLM"/>
    </source>
</evidence>
<dbReference type="Gene3D" id="1.50.10.20">
    <property type="match status" value="1"/>
</dbReference>
<dbReference type="RefSeq" id="WP_284365608.1">
    <property type="nucleotide sequence ID" value="NZ_BSNI01000002.1"/>
</dbReference>
<organism evidence="1 2">
    <name type="scientific">Maritalea porphyrae</name>
    <dbReference type="NCBI Taxonomy" id="880732"/>
    <lineage>
        <taxon>Bacteria</taxon>
        <taxon>Pseudomonadati</taxon>
        <taxon>Pseudomonadota</taxon>
        <taxon>Alphaproteobacteria</taxon>
        <taxon>Hyphomicrobiales</taxon>
        <taxon>Devosiaceae</taxon>
        <taxon>Maritalea</taxon>
    </lineage>
</organism>